<protein>
    <submittedName>
        <fullName evidence="1 2">Uncharacterized protein</fullName>
    </submittedName>
</protein>
<dbReference type="EMBL" id="GL876969">
    <property type="protein sequence ID" value="KLU86355.1"/>
    <property type="molecule type" value="Genomic_DNA"/>
</dbReference>
<keyword evidence="3" id="KW-1185">Reference proteome</keyword>
<proteinExistence type="predicted"/>
<dbReference type="VEuPathDB" id="FungiDB:MAPG_05369"/>
<dbReference type="Proteomes" id="UP000011715">
    <property type="component" value="Unassembled WGS sequence"/>
</dbReference>
<reference evidence="2" key="5">
    <citation type="submission" date="2015-06" db="UniProtKB">
        <authorList>
            <consortium name="EnsemblFungi"/>
        </authorList>
    </citation>
    <scope>IDENTIFICATION</scope>
    <source>
        <strain evidence="2">ATCC 64411</strain>
    </source>
</reference>
<gene>
    <name evidence="1" type="ORF">MAPG_05369</name>
</gene>
<reference evidence="1" key="2">
    <citation type="submission" date="2010-05" db="EMBL/GenBank/DDBJ databases">
        <title>The Genome Sequence of Magnaporthe poae strain ATCC 64411.</title>
        <authorList>
            <consortium name="The Broad Institute Genome Sequencing Platform"/>
            <consortium name="Broad Institute Genome Sequencing Center for Infectious Disease"/>
            <person name="Ma L.-J."/>
            <person name="Dead R."/>
            <person name="Young S."/>
            <person name="Zeng Q."/>
            <person name="Koehrsen M."/>
            <person name="Alvarado L."/>
            <person name="Berlin A."/>
            <person name="Chapman S.B."/>
            <person name="Chen Z."/>
            <person name="Freedman E."/>
            <person name="Gellesch M."/>
            <person name="Goldberg J."/>
            <person name="Griggs A."/>
            <person name="Gujja S."/>
            <person name="Heilman E.R."/>
            <person name="Heiman D."/>
            <person name="Hepburn T."/>
            <person name="Howarth C."/>
            <person name="Jen D."/>
            <person name="Larson L."/>
            <person name="Mehta T."/>
            <person name="Neiman D."/>
            <person name="Pearson M."/>
            <person name="Roberts A."/>
            <person name="Saif S."/>
            <person name="Shea T."/>
            <person name="Shenoy N."/>
            <person name="Sisk P."/>
            <person name="Stolte C."/>
            <person name="Sykes S."/>
            <person name="Walk T."/>
            <person name="White J."/>
            <person name="Yandava C."/>
            <person name="Haas B."/>
            <person name="Nusbaum C."/>
            <person name="Birren B."/>
        </authorList>
    </citation>
    <scope>NUCLEOTIDE SEQUENCE</scope>
    <source>
        <strain evidence="1">ATCC 64411</strain>
    </source>
</reference>
<evidence type="ECO:0000313" key="2">
    <source>
        <dbReference type="EnsemblFungi" id="MAPG_05369T0"/>
    </source>
</evidence>
<dbReference type="EnsemblFungi" id="MAPG_05369T0">
    <property type="protein sequence ID" value="MAPG_05369T0"/>
    <property type="gene ID" value="MAPG_05369"/>
</dbReference>
<reference evidence="2" key="4">
    <citation type="journal article" date="2015" name="G3 (Bethesda)">
        <title>Genome sequences of three phytopathogenic species of the Magnaporthaceae family of fungi.</title>
        <authorList>
            <person name="Okagaki L.H."/>
            <person name="Nunes C.C."/>
            <person name="Sailsbery J."/>
            <person name="Clay B."/>
            <person name="Brown D."/>
            <person name="John T."/>
            <person name="Oh Y."/>
            <person name="Young N."/>
            <person name="Fitzgerald M."/>
            <person name="Haas B.J."/>
            <person name="Zeng Q."/>
            <person name="Young S."/>
            <person name="Adiconis X."/>
            <person name="Fan L."/>
            <person name="Levin J.Z."/>
            <person name="Mitchell T.K."/>
            <person name="Okubara P.A."/>
            <person name="Farman M.L."/>
            <person name="Kohn L.M."/>
            <person name="Birren B."/>
            <person name="Ma L.-J."/>
            <person name="Dean R.A."/>
        </authorList>
    </citation>
    <scope>NUCLEOTIDE SEQUENCE</scope>
    <source>
        <strain evidence="2">ATCC 64411 / 73-15</strain>
    </source>
</reference>
<reference evidence="3" key="1">
    <citation type="submission" date="2010-05" db="EMBL/GenBank/DDBJ databases">
        <title>The genome sequence of Magnaporthe poae strain ATCC 64411.</title>
        <authorList>
            <person name="Ma L.-J."/>
            <person name="Dead R."/>
            <person name="Young S."/>
            <person name="Zeng Q."/>
            <person name="Koehrsen M."/>
            <person name="Alvarado L."/>
            <person name="Berlin A."/>
            <person name="Chapman S.B."/>
            <person name="Chen Z."/>
            <person name="Freedman E."/>
            <person name="Gellesch M."/>
            <person name="Goldberg J."/>
            <person name="Griggs A."/>
            <person name="Gujja S."/>
            <person name="Heilman E.R."/>
            <person name="Heiman D."/>
            <person name="Hepburn T."/>
            <person name="Howarth C."/>
            <person name="Jen D."/>
            <person name="Larson L."/>
            <person name="Mehta T."/>
            <person name="Neiman D."/>
            <person name="Pearson M."/>
            <person name="Roberts A."/>
            <person name="Saif S."/>
            <person name="Shea T."/>
            <person name="Shenoy N."/>
            <person name="Sisk P."/>
            <person name="Stolte C."/>
            <person name="Sykes S."/>
            <person name="Walk T."/>
            <person name="White J."/>
            <person name="Yandava C."/>
            <person name="Haas B."/>
            <person name="Nusbaum C."/>
            <person name="Birren B."/>
        </authorList>
    </citation>
    <scope>NUCLEOTIDE SEQUENCE [LARGE SCALE GENOMIC DNA]</scope>
    <source>
        <strain evidence="3">ATCC 64411 / 73-15</strain>
    </source>
</reference>
<evidence type="ECO:0000313" key="1">
    <source>
        <dbReference type="EMBL" id="KLU86355.1"/>
    </source>
</evidence>
<organism evidence="2 3">
    <name type="scientific">Magnaporthiopsis poae (strain ATCC 64411 / 73-15)</name>
    <name type="common">Kentucky bluegrass fungus</name>
    <name type="synonym">Magnaporthe poae</name>
    <dbReference type="NCBI Taxonomy" id="644358"/>
    <lineage>
        <taxon>Eukaryota</taxon>
        <taxon>Fungi</taxon>
        <taxon>Dikarya</taxon>
        <taxon>Ascomycota</taxon>
        <taxon>Pezizomycotina</taxon>
        <taxon>Sordariomycetes</taxon>
        <taxon>Sordariomycetidae</taxon>
        <taxon>Magnaporthales</taxon>
        <taxon>Magnaporthaceae</taxon>
        <taxon>Magnaporthiopsis</taxon>
    </lineage>
</organism>
<evidence type="ECO:0000313" key="3">
    <source>
        <dbReference type="Proteomes" id="UP000011715"/>
    </source>
</evidence>
<reference evidence="1" key="3">
    <citation type="submission" date="2011-03" db="EMBL/GenBank/DDBJ databases">
        <title>Annotation of Magnaporthe poae ATCC 64411.</title>
        <authorList>
            <person name="Ma L.-J."/>
            <person name="Dead R."/>
            <person name="Young S.K."/>
            <person name="Zeng Q."/>
            <person name="Gargeya S."/>
            <person name="Fitzgerald M."/>
            <person name="Haas B."/>
            <person name="Abouelleil A."/>
            <person name="Alvarado L."/>
            <person name="Arachchi H.M."/>
            <person name="Berlin A."/>
            <person name="Brown A."/>
            <person name="Chapman S.B."/>
            <person name="Chen Z."/>
            <person name="Dunbar C."/>
            <person name="Freedman E."/>
            <person name="Gearin G."/>
            <person name="Gellesch M."/>
            <person name="Goldberg J."/>
            <person name="Griggs A."/>
            <person name="Gujja S."/>
            <person name="Heiman D."/>
            <person name="Howarth C."/>
            <person name="Larson L."/>
            <person name="Lui A."/>
            <person name="MacDonald P.J.P."/>
            <person name="Mehta T."/>
            <person name="Montmayeur A."/>
            <person name="Murphy C."/>
            <person name="Neiman D."/>
            <person name="Pearson M."/>
            <person name="Priest M."/>
            <person name="Roberts A."/>
            <person name="Saif S."/>
            <person name="Shea T."/>
            <person name="Shenoy N."/>
            <person name="Sisk P."/>
            <person name="Stolte C."/>
            <person name="Sykes S."/>
            <person name="Yandava C."/>
            <person name="Wortman J."/>
            <person name="Nusbaum C."/>
            <person name="Birren B."/>
        </authorList>
    </citation>
    <scope>NUCLEOTIDE SEQUENCE</scope>
    <source>
        <strain evidence="1">ATCC 64411</strain>
    </source>
</reference>
<dbReference type="EMBL" id="ADBL01001276">
    <property type="status" value="NOT_ANNOTATED_CDS"/>
    <property type="molecule type" value="Genomic_DNA"/>
</dbReference>
<dbReference type="PROSITE" id="PS51257">
    <property type="entry name" value="PROKAR_LIPOPROTEIN"/>
    <property type="match status" value="1"/>
</dbReference>
<dbReference type="AlphaFoldDB" id="A0A0C4DZ77"/>
<sequence>MAKKGKSVQGTMGYGGGVVACTTHSGAGEADSCSVWNHKRHRYIAPPRGCFVVICAGRDRGMDGPGLFDTTANDLDKSCYNLSIFFFLCQSVSTGFRPDKRLPGSPASLEPGKTVCVSCCGYAGLHSITPREKVWNFSVQFH</sequence>
<accession>A0A0C4DZ77</accession>
<name>A0A0C4DZ77_MAGP6</name>